<keyword evidence="5" id="KW-1185">Reference proteome</keyword>
<sequence>MSELLAQAGLYIDDFYKLRIVDPNVTQETNELKEECEKYITKMTDFQVIVGDLLNLISFVAEKVESQKLKAIGSRNLLVSIEKQRQSQQKHLESQILKKKKDIERLNVQLQLLQKEEAEQTEFIERFLMGR</sequence>
<evidence type="ECO:0000256" key="1">
    <source>
        <dbReference type="ARBA" id="ARBA00004138"/>
    </source>
</evidence>
<dbReference type="Proteomes" id="UP000050795">
    <property type="component" value="Unassembled WGS sequence"/>
</dbReference>
<organism evidence="5 6">
    <name type="scientific">Trichobilharzia regenti</name>
    <name type="common">Nasal bird schistosome</name>
    <dbReference type="NCBI Taxonomy" id="157069"/>
    <lineage>
        <taxon>Eukaryota</taxon>
        <taxon>Metazoa</taxon>
        <taxon>Spiralia</taxon>
        <taxon>Lophotrochozoa</taxon>
        <taxon>Platyhelminthes</taxon>
        <taxon>Trematoda</taxon>
        <taxon>Digenea</taxon>
        <taxon>Strigeidida</taxon>
        <taxon>Schistosomatoidea</taxon>
        <taxon>Schistosomatidae</taxon>
        <taxon>Trichobilharzia</taxon>
    </lineage>
</organism>
<reference evidence="6" key="2">
    <citation type="submission" date="2023-11" db="UniProtKB">
        <authorList>
            <consortium name="WormBaseParasite"/>
        </authorList>
    </citation>
    <scope>IDENTIFICATION</scope>
</reference>
<evidence type="ECO:0008006" key="7">
    <source>
        <dbReference type="Google" id="ProtNLM"/>
    </source>
</evidence>
<reference evidence="5" key="1">
    <citation type="submission" date="2022-06" db="EMBL/GenBank/DDBJ databases">
        <authorList>
            <person name="Berger JAMES D."/>
            <person name="Berger JAMES D."/>
        </authorList>
    </citation>
    <scope>NUCLEOTIDE SEQUENCE [LARGE SCALE GENOMIC DNA]</scope>
</reference>
<dbReference type="GO" id="GO:0030990">
    <property type="term" value="C:intraciliary transport particle"/>
    <property type="evidence" value="ECO:0007669"/>
    <property type="project" value="TreeGrafter"/>
</dbReference>
<name>A0AA85JQX4_TRIRE</name>
<keyword evidence="2 4" id="KW-0175">Coiled coil</keyword>
<dbReference type="GO" id="GO:0060271">
    <property type="term" value="P:cilium assembly"/>
    <property type="evidence" value="ECO:0007669"/>
    <property type="project" value="TreeGrafter"/>
</dbReference>
<dbReference type="Pfam" id="PF14931">
    <property type="entry name" value="IFT20"/>
    <property type="match status" value="1"/>
</dbReference>
<dbReference type="InterPro" id="IPR028172">
    <property type="entry name" value="FT20"/>
</dbReference>
<dbReference type="WBParaSite" id="TREG1_35420.1">
    <property type="protein sequence ID" value="TREG1_35420.1"/>
    <property type="gene ID" value="TREG1_35420"/>
</dbReference>
<evidence type="ECO:0000256" key="2">
    <source>
        <dbReference type="ARBA" id="ARBA00023054"/>
    </source>
</evidence>
<dbReference type="GO" id="GO:0097546">
    <property type="term" value="C:ciliary base"/>
    <property type="evidence" value="ECO:0007669"/>
    <property type="project" value="TreeGrafter"/>
</dbReference>
<feature type="coiled-coil region" evidence="4">
    <location>
        <begin position="89"/>
        <end position="116"/>
    </location>
</feature>
<dbReference type="GO" id="GO:0061512">
    <property type="term" value="P:protein localization to cilium"/>
    <property type="evidence" value="ECO:0007669"/>
    <property type="project" value="TreeGrafter"/>
</dbReference>
<evidence type="ECO:0000313" key="5">
    <source>
        <dbReference type="Proteomes" id="UP000050795"/>
    </source>
</evidence>
<dbReference type="AlphaFoldDB" id="A0AA85JQX4"/>
<dbReference type="GO" id="GO:0005813">
    <property type="term" value="C:centrosome"/>
    <property type="evidence" value="ECO:0007669"/>
    <property type="project" value="TreeGrafter"/>
</dbReference>
<proteinExistence type="predicted"/>
<dbReference type="GO" id="GO:0005737">
    <property type="term" value="C:cytoplasm"/>
    <property type="evidence" value="ECO:0007669"/>
    <property type="project" value="TreeGrafter"/>
</dbReference>
<evidence type="ECO:0000256" key="4">
    <source>
        <dbReference type="SAM" id="Coils"/>
    </source>
</evidence>
<comment type="subcellular location">
    <subcellularLocation>
        <location evidence="1">Cell projection</location>
        <location evidence="1">Cilium</location>
    </subcellularLocation>
</comment>
<dbReference type="PANTHER" id="PTHR31978:SF1">
    <property type="entry name" value="INTRAFLAGELLAR TRANSPORT PROTEIN 20 HOMOLOG"/>
    <property type="match status" value="1"/>
</dbReference>
<dbReference type="GO" id="GO:0097730">
    <property type="term" value="C:non-motile cilium"/>
    <property type="evidence" value="ECO:0007669"/>
    <property type="project" value="TreeGrafter"/>
</dbReference>
<evidence type="ECO:0000313" key="6">
    <source>
        <dbReference type="WBParaSite" id="TREG1_35420.1"/>
    </source>
</evidence>
<protein>
    <recommendedName>
        <fullName evidence="7">Intraflagellar transport protein 20 homolog</fullName>
    </recommendedName>
</protein>
<accession>A0AA85JQX4</accession>
<evidence type="ECO:0000256" key="3">
    <source>
        <dbReference type="ARBA" id="ARBA00023273"/>
    </source>
</evidence>
<dbReference type="PANTHER" id="PTHR31978">
    <property type="entry name" value="INTRAFLAGELLAR TRANSPORT PROTEIN 20 HOMOLOG"/>
    <property type="match status" value="1"/>
</dbReference>
<dbReference type="GO" id="GO:0036064">
    <property type="term" value="C:ciliary basal body"/>
    <property type="evidence" value="ECO:0007669"/>
    <property type="project" value="TreeGrafter"/>
</dbReference>
<keyword evidence="3" id="KW-0966">Cell projection</keyword>